<comment type="caution">
    <text evidence="1">The sequence shown here is derived from an EMBL/GenBank/DDBJ whole genome shotgun (WGS) entry which is preliminary data.</text>
</comment>
<dbReference type="AlphaFoldDB" id="A0AAV4V618"/>
<accession>A0AAV4V618</accession>
<protein>
    <submittedName>
        <fullName evidence="1">Uncharacterized protein</fullName>
    </submittedName>
</protein>
<sequence length="80" mass="9140">MIVGHSTTSIRETTTDTLRDKLTTTTPFYDESVETSRDTKDLTTLSDTFDVTTKKDMCLNRIQSKALLKLQQSTSQRQHQ</sequence>
<organism evidence="1 2">
    <name type="scientific">Caerostris extrusa</name>
    <name type="common">Bark spider</name>
    <name type="synonym">Caerostris bankana</name>
    <dbReference type="NCBI Taxonomy" id="172846"/>
    <lineage>
        <taxon>Eukaryota</taxon>
        <taxon>Metazoa</taxon>
        <taxon>Ecdysozoa</taxon>
        <taxon>Arthropoda</taxon>
        <taxon>Chelicerata</taxon>
        <taxon>Arachnida</taxon>
        <taxon>Araneae</taxon>
        <taxon>Araneomorphae</taxon>
        <taxon>Entelegynae</taxon>
        <taxon>Araneoidea</taxon>
        <taxon>Araneidae</taxon>
        <taxon>Caerostris</taxon>
    </lineage>
</organism>
<name>A0AAV4V618_CAEEX</name>
<keyword evidence="2" id="KW-1185">Reference proteome</keyword>
<evidence type="ECO:0000313" key="2">
    <source>
        <dbReference type="Proteomes" id="UP001054945"/>
    </source>
</evidence>
<dbReference type="Proteomes" id="UP001054945">
    <property type="component" value="Unassembled WGS sequence"/>
</dbReference>
<reference evidence="1 2" key="1">
    <citation type="submission" date="2021-06" db="EMBL/GenBank/DDBJ databases">
        <title>Caerostris extrusa draft genome.</title>
        <authorList>
            <person name="Kono N."/>
            <person name="Arakawa K."/>
        </authorList>
    </citation>
    <scope>NUCLEOTIDE SEQUENCE [LARGE SCALE GENOMIC DNA]</scope>
</reference>
<proteinExistence type="predicted"/>
<dbReference type="EMBL" id="BPLR01013984">
    <property type="protein sequence ID" value="GIY65384.1"/>
    <property type="molecule type" value="Genomic_DNA"/>
</dbReference>
<evidence type="ECO:0000313" key="1">
    <source>
        <dbReference type="EMBL" id="GIY65384.1"/>
    </source>
</evidence>
<gene>
    <name evidence="1" type="ORF">CEXT_777211</name>
</gene>